<evidence type="ECO:0008006" key="4">
    <source>
        <dbReference type="Google" id="ProtNLM"/>
    </source>
</evidence>
<sequence length="266" mass="29963">MKTKKNIALAIASLMLLSVFSTGAAYAAPAAAETNKTKKASAVKKARWKTLSEALQWMYKNKKDEELLALYDPSDGLVMFYEGMFKLKTYKEFTKKQAQYEGPAIPEPGGLPDGYRFKFGTVHSQYPRFISSKEYKQLQQQLKAEAAEKGELYYFKKLEWDTSNRSELTYEKDKNYLKIIAEYIEELPEGVTLLPEKGVNREKLEIGGTEAIYVTYADKKKGADRLEWNSGDGTVKFRITSFGSGSVSKEEMSAVAETIIAAKAKK</sequence>
<evidence type="ECO:0000313" key="2">
    <source>
        <dbReference type="EMBL" id="CAH8246543.1"/>
    </source>
</evidence>
<organism evidence="2 3">
    <name type="scientific">Paenibacillus melissococcoides</name>
    <dbReference type="NCBI Taxonomy" id="2912268"/>
    <lineage>
        <taxon>Bacteria</taxon>
        <taxon>Bacillati</taxon>
        <taxon>Bacillota</taxon>
        <taxon>Bacilli</taxon>
        <taxon>Bacillales</taxon>
        <taxon>Paenibacillaceae</taxon>
        <taxon>Paenibacillus</taxon>
    </lineage>
</organism>
<keyword evidence="3" id="KW-1185">Reference proteome</keyword>
<dbReference type="RefSeq" id="WP_213428136.1">
    <property type="nucleotide sequence ID" value="NZ_AP031286.1"/>
</dbReference>
<reference evidence="2" key="1">
    <citation type="submission" date="2022-06" db="EMBL/GenBank/DDBJ databases">
        <authorList>
            <person name="Dietemann V."/>
            <person name="Ory F."/>
            <person name="Dainat B."/>
            <person name="Oberhansli S."/>
        </authorList>
    </citation>
    <scope>NUCLEOTIDE SEQUENCE</scope>
    <source>
        <strain evidence="2">Ena-SAMPLE-TAB-26-04-2022-14:26:32:270-5432</strain>
    </source>
</reference>
<feature type="signal peptide" evidence="1">
    <location>
        <begin position="1"/>
        <end position="27"/>
    </location>
</feature>
<protein>
    <recommendedName>
        <fullName evidence="4">DUF4367 domain-containing protein</fullName>
    </recommendedName>
</protein>
<accession>A0ABM9G485</accession>
<comment type="caution">
    <text evidence="2">The sequence shown here is derived from an EMBL/GenBank/DDBJ whole genome shotgun (WGS) entry which is preliminary data.</text>
</comment>
<proteinExistence type="predicted"/>
<feature type="chain" id="PRO_5046573725" description="DUF4367 domain-containing protein" evidence="1">
    <location>
        <begin position="28"/>
        <end position="266"/>
    </location>
</feature>
<gene>
    <name evidence="2" type="ORF">WJ0W_003778</name>
</gene>
<evidence type="ECO:0000313" key="3">
    <source>
        <dbReference type="Proteomes" id="UP001154322"/>
    </source>
</evidence>
<dbReference type="EMBL" id="CALYLO010000005">
    <property type="protein sequence ID" value="CAH8246543.1"/>
    <property type="molecule type" value="Genomic_DNA"/>
</dbReference>
<dbReference type="Proteomes" id="UP001154322">
    <property type="component" value="Unassembled WGS sequence"/>
</dbReference>
<name>A0ABM9G485_9BACL</name>
<evidence type="ECO:0000256" key="1">
    <source>
        <dbReference type="SAM" id="SignalP"/>
    </source>
</evidence>
<keyword evidence="1" id="KW-0732">Signal</keyword>